<reference evidence="1" key="1">
    <citation type="submission" date="2019-10" db="EMBL/GenBank/DDBJ databases">
        <authorList>
            <consortium name="DOE Joint Genome Institute"/>
            <person name="Kuo A."/>
            <person name="Miyauchi S."/>
            <person name="Kiss E."/>
            <person name="Drula E."/>
            <person name="Kohler A."/>
            <person name="Sanchez-Garcia M."/>
            <person name="Andreopoulos B."/>
            <person name="Barry K.W."/>
            <person name="Bonito G."/>
            <person name="Buee M."/>
            <person name="Carver A."/>
            <person name="Chen C."/>
            <person name="Cichocki N."/>
            <person name="Clum A."/>
            <person name="Culley D."/>
            <person name="Crous P.W."/>
            <person name="Fauchery L."/>
            <person name="Girlanda M."/>
            <person name="Hayes R."/>
            <person name="Keri Z."/>
            <person name="Labutti K."/>
            <person name="Lipzen A."/>
            <person name="Lombard V."/>
            <person name="Magnuson J."/>
            <person name="Maillard F."/>
            <person name="Morin E."/>
            <person name="Murat C."/>
            <person name="Nolan M."/>
            <person name="Ohm R."/>
            <person name="Pangilinan J."/>
            <person name="Pereira M."/>
            <person name="Perotto S."/>
            <person name="Peter M."/>
            <person name="Riley R."/>
            <person name="Sitrit Y."/>
            <person name="Stielow B."/>
            <person name="Szollosi G."/>
            <person name="Zifcakova L."/>
            <person name="Stursova M."/>
            <person name="Spatafora J.W."/>
            <person name="Tedersoo L."/>
            <person name="Vaario L.-M."/>
            <person name="Yamada A."/>
            <person name="Yan M."/>
            <person name="Wang P."/>
            <person name="Xu J."/>
            <person name="Bruns T."/>
            <person name="Baldrian P."/>
            <person name="Vilgalys R."/>
            <person name="Henrissat B."/>
            <person name="Grigoriev I.V."/>
            <person name="Hibbett D."/>
            <person name="Nagy L.G."/>
            <person name="Martin F.M."/>
        </authorList>
    </citation>
    <scope>NUCLEOTIDE SEQUENCE</scope>
    <source>
        <strain evidence="1">P2</strain>
    </source>
</reference>
<evidence type="ECO:0000313" key="1">
    <source>
        <dbReference type="EMBL" id="KAF9642573.1"/>
    </source>
</evidence>
<comment type="caution">
    <text evidence="1">The sequence shown here is derived from an EMBL/GenBank/DDBJ whole genome shotgun (WGS) entry which is preliminary data.</text>
</comment>
<name>A0ACB6YZE8_THEGA</name>
<organism evidence="1 2">
    <name type="scientific">Thelephora ganbajun</name>
    <name type="common">Ganba fungus</name>
    <dbReference type="NCBI Taxonomy" id="370292"/>
    <lineage>
        <taxon>Eukaryota</taxon>
        <taxon>Fungi</taxon>
        <taxon>Dikarya</taxon>
        <taxon>Basidiomycota</taxon>
        <taxon>Agaricomycotina</taxon>
        <taxon>Agaricomycetes</taxon>
        <taxon>Thelephorales</taxon>
        <taxon>Thelephoraceae</taxon>
        <taxon>Thelephora</taxon>
    </lineage>
</organism>
<dbReference type="EMBL" id="MU118419">
    <property type="protein sequence ID" value="KAF9642573.1"/>
    <property type="molecule type" value="Genomic_DNA"/>
</dbReference>
<protein>
    <submittedName>
        <fullName evidence="1">Kinase-like protein</fullName>
    </submittedName>
</protein>
<proteinExistence type="predicted"/>
<reference evidence="1" key="2">
    <citation type="journal article" date="2020" name="Nat. Commun.">
        <title>Large-scale genome sequencing of mycorrhizal fungi provides insights into the early evolution of symbiotic traits.</title>
        <authorList>
            <person name="Miyauchi S."/>
            <person name="Kiss E."/>
            <person name="Kuo A."/>
            <person name="Drula E."/>
            <person name="Kohler A."/>
            <person name="Sanchez-Garcia M."/>
            <person name="Morin E."/>
            <person name="Andreopoulos B."/>
            <person name="Barry K.W."/>
            <person name="Bonito G."/>
            <person name="Buee M."/>
            <person name="Carver A."/>
            <person name="Chen C."/>
            <person name="Cichocki N."/>
            <person name="Clum A."/>
            <person name="Culley D."/>
            <person name="Crous P.W."/>
            <person name="Fauchery L."/>
            <person name="Girlanda M."/>
            <person name="Hayes R.D."/>
            <person name="Keri Z."/>
            <person name="LaButti K."/>
            <person name="Lipzen A."/>
            <person name="Lombard V."/>
            <person name="Magnuson J."/>
            <person name="Maillard F."/>
            <person name="Murat C."/>
            <person name="Nolan M."/>
            <person name="Ohm R.A."/>
            <person name="Pangilinan J."/>
            <person name="Pereira M.F."/>
            <person name="Perotto S."/>
            <person name="Peter M."/>
            <person name="Pfister S."/>
            <person name="Riley R."/>
            <person name="Sitrit Y."/>
            <person name="Stielow J.B."/>
            <person name="Szollosi G."/>
            <person name="Zifcakova L."/>
            <person name="Stursova M."/>
            <person name="Spatafora J.W."/>
            <person name="Tedersoo L."/>
            <person name="Vaario L.M."/>
            <person name="Yamada A."/>
            <person name="Yan M."/>
            <person name="Wang P."/>
            <person name="Xu J."/>
            <person name="Bruns T."/>
            <person name="Baldrian P."/>
            <person name="Vilgalys R."/>
            <person name="Dunand C."/>
            <person name="Henrissat B."/>
            <person name="Grigoriev I.V."/>
            <person name="Hibbett D."/>
            <person name="Nagy L.G."/>
            <person name="Martin F.M."/>
        </authorList>
    </citation>
    <scope>NUCLEOTIDE SEQUENCE</scope>
    <source>
        <strain evidence="1">P2</strain>
    </source>
</reference>
<evidence type="ECO:0000313" key="2">
    <source>
        <dbReference type="Proteomes" id="UP000886501"/>
    </source>
</evidence>
<dbReference type="Proteomes" id="UP000886501">
    <property type="component" value="Unassembled WGS sequence"/>
</dbReference>
<sequence length="526" mass="58210">MWLPLQSVTVSKLPQCLELYDALVAGGNEQCVQRPVDTKPSTSVLLVTTQSSTYSPLAPAEPPLVPDTGERALRCLISGAIPQGERTSLIESVLSSGKTTDMVTRLRENDAQSFVDVISDALENLDLAPQIRRECLRLLYKTCAGHALLPRSLQIELPDSITGVALYSGGFGDVWNREYQGQQVAIKVLRTYVHSDLRKIIRRFCKEFVTWKSLRHPNILPLLGVAMSETQFAMVSQWMPNGNINHFVKSHLDVNRFELLGDAARGLIYMHEQGMIHGDLKGTNILIDETGHAHLADFGLLTIISDTTKPPSSTPSTQGGTYRWMSPELSFPEEFGLDKSRPTKSSDCWALGMVVYEVLSGRVPFYHYKGHDVALALRVLKGERPERPQGAGGMWFTDDVWRISERCWARKRDDRPRIEDVLQVLEKASSSWATSSPWMVEDSSSIDPPAQNSSRPNSEGSTEESDVSSLSHVAPSQPLLTFSPKAPLYEITNNRDLGAYVNNPSESDSNGSVVVLDRVGFGVASR</sequence>
<accession>A0ACB6YZE8</accession>
<keyword evidence="2" id="KW-1185">Reference proteome</keyword>
<gene>
    <name evidence="1" type="ORF">BDM02DRAFT_2030198</name>
</gene>